<dbReference type="PANTHER" id="PTHR16260:SF3">
    <property type="entry name" value="CHROMOSOME 14 OPEN READING FRAME 119-LIKE-RELATED"/>
    <property type="match status" value="1"/>
</dbReference>
<name>A0AAV6UEI2_9ARAC</name>
<evidence type="ECO:0000313" key="1">
    <source>
        <dbReference type="EMBL" id="KAG8182399.1"/>
    </source>
</evidence>
<dbReference type="InterPro" id="IPR028019">
    <property type="entry name" value="DUF4508"/>
</dbReference>
<dbReference type="PANTHER" id="PTHR16260">
    <property type="entry name" value="SIMILAR TO 1700123O20RIK PROTEIN"/>
    <property type="match status" value="1"/>
</dbReference>
<comment type="caution">
    <text evidence="1">The sequence shown here is derived from an EMBL/GenBank/DDBJ whole genome shotgun (WGS) entry which is preliminary data.</text>
</comment>
<sequence>MSSSEDTEIRSVQACYQYWATYNREKFLSLLVQKYSDDPATFLRNFESLSVSCDISSIFQCQLRQFLTWFDAWSPKAIYI</sequence>
<dbReference type="EMBL" id="JAFNEN010000463">
    <property type="protein sequence ID" value="KAG8182399.1"/>
    <property type="molecule type" value="Genomic_DNA"/>
</dbReference>
<evidence type="ECO:0000313" key="2">
    <source>
        <dbReference type="Proteomes" id="UP000827092"/>
    </source>
</evidence>
<keyword evidence="2" id="KW-1185">Reference proteome</keyword>
<reference evidence="1 2" key="1">
    <citation type="journal article" date="2022" name="Nat. Ecol. Evol.">
        <title>A masculinizing supergene underlies an exaggerated male reproductive morph in a spider.</title>
        <authorList>
            <person name="Hendrickx F."/>
            <person name="De Corte Z."/>
            <person name="Sonet G."/>
            <person name="Van Belleghem S.M."/>
            <person name="Kostlbacher S."/>
            <person name="Vangestel C."/>
        </authorList>
    </citation>
    <scope>NUCLEOTIDE SEQUENCE [LARGE SCALE GENOMIC DNA]</scope>
    <source>
        <strain evidence="1">W744_W776</strain>
    </source>
</reference>
<accession>A0AAV6UEI2</accession>
<dbReference type="Pfam" id="PF14969">
    <property type="entry name" value="DUF4508"/>
    <property type="match status" value="1"/>
</dbReference>
<dbReference type="Proteomes" id="UP000827092">
    <property type="component" value="Unassembled WGS sequence"/>
</dbReference>
<organism evidence="1 2">
    <name type="scientific">Oedothorax gibbosus</name>
    <dbReference type="NCBI Taxonomy" id="931172"/>
    <lineage>
        <taxon>Eukaryota</taxon>
        <taxon>Metazoa</taxon>
        <taxon>Ecdysozoa</taxon>
        <taxon>Arthropoda</taxon>
        <taxon>Chelicerata</taxon>
        <taxon>Arachnida</taxon>
        <taxon>Araneae</taxon>
        <taxon>Araneomorphae</taxon>
        <taxon>Entelegynae</taxon>
        <taxon>Araneoidea</taxon>
        <taxon>Linyphiidae</taxon>
        <taxon>Erigoninae</taxon>
        <taxon>Oedothorax</taxon>
    </lineage>
</organism>
<protein>
    <submittedName>
        <fullName evidence="1">Uncharacterized protein</fullName>
    </submittedName>
</protein>
<dbReference type="AlphaFoldDB" id="A0AAV6UEI2"/>
<gene>
    <name evidence="1" type="ORF">JTE90_018290</name>
</gene>
<proteinExistence type="predicted"/>